<dbReference type="EMBL" id="QXFV01007059">
    <property type="protein sequence ID" value="KAE8959723.1"/>
    <property type="molecule type" value="Genomic_DNA"/>
</dbReference>
<proteinExistence type="predicted"/>
<dbReference type="EMBL" id="QXFT01006639">
    <property type="protein sequence ID" value="KAE9268430.1"/>
    <property type="molecule type" value="Genomic_DNA"/>
</dbReference>
<evidence type="ECO:0000313" key="2">
    <source>
        <dbReference type="EMBL" id="KAE8959861.1"/>
    </source>
</evidence>
<dbReference type="EMBL" id="QXFU01006862">
    <property type="protein sequence ID" value="KAE8959861.1"/>
    <property type="molecule type" value="Genomic_DNA"/>
</dbReference>
<comment type="caution">
    <text evidence="1">The sequence shown here is derived from an EMBL/GenBank/DDBJ whole genome shotgun (WGS) entry which is preliminary data.</text>
</comment>
<evidence type="ECO:0000313" key="5">
    <source>
        <dbReference type="Proteomes" id="UP000434957"/>
    </source>
</evidence>
<name>A0A6A3GPV8_9STRA</name>
<evidence type="ECO:0000313" key="6">
    <source>
        <dbReference type="Proteomes" id="UP000435112"/>
    </source>
</evidence>
<dbReference type="Proteomes" id="UP000434957">
    <property type="component" value="Unassembled WGS sequence"/>
</dbReference>
<evidence type="ECO:0000313" key="4">
    <source>
        <dbReference type="Proteomes" id="UP000429607"/>
    </source>
</evidence>
<organism evidence="1 4">
    <name type="scientific">Phytophthora rubi</name>
    <dbReference type="NCBI Taxonomy" id="129364"/>
    <lineage>
        <taxon>Eukaryota</taxon>
        <taxon>Sar</taxon>
        <taxon>Stramenopiles</taxon>
        <taxon>Oomycota</taxon>
        <taxon>Peronosporomycetes</taxon>
        <taxon>Peronosporales</taxon>
        <taxon>Peronosporaceae</taxon>
        <taxon>Phytophthora</taxon>
    </lineage>
</organism>
<sequence>MPNGTYAYHKELYEQAAEGFALFEGRLAKVQFDDLSKDEVPLQGRIMQIDRDYSFD</sequence>
<dbReference type="Proteomes" id="UP000435112">
    <property type="component" value="Unassembled WGS sequence"/>
</dbReference>
<accession>A0A6A3GPV8</accession>
<gene>
    <name evidence="1" type="ORF">PR001_g30622</name>
    <name evidence="2" type="ORF">PR002_g30400</name>
    <name evidence="3" type="ORF">PR003_g31447</name>
</gene>
<dbReference type="AlphaFoldDB" id="A0A6A3GPV8"/>
<evidence type="ECO:0000313" key="1">
    <source>
        <dbReference type="EMBL" id="KAE8959723.1"/>
    </source>
</evidence>
<dbReference type="Proteomes" id="UP000429607">
    <property type="component" value="Unassembled WGS sequence"/>
</dbReference>
<evidence type="ECO:0000313" key="3">
    <source>
        <dbReference type="EMBL" id="KAE9268430.1"/>
    </source>
</evidence>
<keyword evidence="5" id="KW-1185">Reference proteome</keyword>
<reference evidence="4 6" key="1">
    <citation type="submission" date="2018-09" db="EMBL/GenBank/DDBJ databases">
        <title>Genomic investigation of the strawberry pathogen Phytophthora fragariae indicates pathogenicity is determined by transcriptional variation in three key races.</title>
        <authorList>
            <person name="Adams T.M."/>
            <person name="Armitage A.D."/>
            <person name="Sobczyk M.K."/>
            <person name="Bates H.J."/>
            <person name="Dunwell J.M."/>
            <person name="Nellist C.F."/>
            <person name="Harrison R.J."/>
        </authorList>
    </citation>
    <scope>NUCLEOTIDE SEQUENCE [LARGE SCALE GENOMIC DNA]</scope>
    <source>
        <strain evidence="1 4">SCRP249</strain>
        <strain evidence="2 6">SCRP324</strain>
        <strain evidence="3 5">SCRP333</strain>
    </source>
</reference>
<dbReference type="OrthoDB" id="93388at2759"/>
<protein>
    <submittedName>
        <fullName evidence="1">Uncharacterized protein</fullName>
    </submittedName>
</protein>